<dbReference type="SMART" id="SM00283">
    <property type="entry name" value="MA"/>
    <property type="match status" value="1"/>
</dbReference>
<evidence type="ECO:0000313" key="13">
    <source>
        <dbReference type="EMBL" id="ACO78623.1"/>
    </source>
</evidence>
<keyword evidence="4 11" id="KW-0812">Transmembrane</keyword>
<gene>
    <name evidence="13" type="ordered locus">Avin_24360</name>
</gene>
<comment type="similarity">
    <text evidence="8">Belongs to the methyl-accepting chemotaxis (MCP) protein family.</text>
</comment>
<dbReference type="FunFam" id="1.10.287.950:FF:000001">
    <property type="entry name" value="Methyl-accepting chemotaxis sensory transducer"/>
    <property type="match status" value="1"/>
</dbReference>
<dbReference type="Pfam" id="PF17200">
    <property type="entry name" value="sCache_2"/>
    <property type="match status" value="1"/>
</dbReference>
<dbReference type="GO" id="GO:0007165">
    <property type="term" value="P:signal transduction"/>
    <property type="evidence" value="ECO:0007669"/>
    <property type="project" value="UniProtKB-KW"/>
</dbReference>
<dbReference type="EnsemblBacteria" id="ACO78623">
    <property type="protein sequence ID" value="ACO78623"/>
    <property type="gene ID" value="Avin_24360"/>
</dbReference>
<dbReference type="Gene3D" id="3.30.450.20">
    <property type="entry name" value="PAS domain"/>
    <property type="match status" value="1"/>
</dbReference>
<dbReference type="PROSITE" id="PS50111">
    <property type="entry name" value="CHEMOTAXIS_TRANSDUC_2"/>
    <property type="match status" value="1"/>
</dbReference>
<name>C1DHM8_AZOVD</name>
<dbReference type="AlphaFoldDB" id="C1DHM8"/>
<evidence type="ECO:0000256" key="6">
    <source>
        <dbReference type="ARBA" id="ARBA00023136"/>
    </source>
</evidence>
<evidence type="ECO:0000256" key="5">
    <source>
        <dbReference type="ARBA" id="ARBA00022989"/>
    </source>
</evidence>
<dbReference type="STRING" id="322710.Avin_24360"/>
<dbReference type="PANTHER" id="PTHR43531">
    <property type="entry name" value="PROTEIN ICFG"/>
    <property type="match status" value="1"/>
</dbReference>
<dbReference type="OrthoDB" id="2489132at2"/>
<keyword evidence="3" id="KW-0488">Methylation</keyword>
<protein>
    <submittedName>
        <fullName evidence="13">Chemotaxis sensory transducer</fullName>
    </submittedName>
</protein>
<dbReference type="RefSeq" id="WP_012701018.1">
    <property type="nucleotide sequence ID" value="NC_012560.1"/>
</dbReference>
<dbReference type="InterPro" id="IPR004089">
    <property type="entry name" value="MCPsignal_dom"/>
</dbReference>
<dbReference type="InterPro" id="IPR051310">
    <property type="entry name" value="MCP_chemotaxis"/>
</dbReference>
<evidence type="ECO:0000256" key="3">
    <source>
        <dbReference type="ARBA" id="ARBA00022481"/>
    </source>
</evidence>
<dbReference type="InterPro" id="IPR033480">
    <property type="entry name" value="sCache_2"/>
</dbReference>
<dbReference type="GO" id="GO:0006935">
    <property type="term" value="P:chemotaxis"/>
    <property type="evidence" value="ECO:0007669"/>
    <property type="project" value="TreeGrafter"/>
</dbReference>
<keyword evidence="2" id="KW-1003">Cell membrane</keyword>
<reference evidence="13 14" key="1">
    <citation type="journal article" date="2009" name="J. Bacteriol.">
        <title>Genome sequence of Azotobacter vinelandii, an obligate aerobe specialized to support diverse anaerobic metabolic processes.</title>
        <authorList>
            <person name="Setubal J.C."/>
            <person name="dos Santos P."/>
            <person name="Goldman B.S."/>
            <person name="Ertesvag H."/>
            <person name="Espin G."/>
            <person name="Rubio L.M."/>
            <person name="Valla S."/>
            <person name="Almeida N.F."/>
            <person name="Balasubramanian D."/>
            <person name="Cromes L."/>
            <person name="Curatti L."/>
            <person name="Du Z."/>
            <person name="Godsy E."/>
            <person name="Goodner B."/>
            <person name="Hellner-Burris K."/>
            <person name="Hernandez J.A."/>
            <person name="Houmiel K."/>
            <person name="Imperial J."/>
            <person name="Kennedy C."/>
            <person name="Larson T.J."/>
            <person name="Latreille P."/>
            <person name="Ligon L.S."/>
            <person name="Lu J."/>
            <person name="Maerk M."/>
            <person name="Miller N.M."/>
            <person name="Norton S."/>
            <person name="O'Carroll I.P."/>
            <person name="Paulsen I."/>
            <person name="Raulfs E.C."/>
            <person name="Roemer R."/>
            <person name="Rosser J."/>
            <person name="Segura D."/>
            <person name="Slater S."/>
            <person name="Stricklin S.L."/>
            <person name="Studholme D.J."/>
            <person name="Sun J."/>
            <person name="Viana C.J."/>
            <person name="Wallin E."/>
            <person name="Wang B."/>
            <person name="Wheeler C."/>
            <person name="Zhu H."/>
            <person name="Dean D.R."/>
            <person name="Dixon R."/>
            <person name="Wood D."/>
        </authorList>
    </citation>
    <scope>NUCLEOTIDE SEQUENCE [LARGE SCALE GENOMIC DNA]</scope>
    <source>
        <strain evidence="14">DJ / ATCC BAA-1303</strain>
    </source>
</reference>
<feature type="transmembrane region" description="Helical" evidence="11">
    <location>
        <begin position="191"/>
        <end position="209"/>
    </location>
</feature>
<dbReference type="Pfam" id="PF00015">
    <property type="entry name" value="MCPsignal"/>
    <property type="match status" value="1"/>
</dbReference>
<evidence type="ECO:0000256" key="7">
    <source>
        <dbReference type="ARBA" id="ARBA00023224"/>
    </source>
</evidence>
<evidence type="ECO:0000256" key="4">
    <source>
        <dbReference type="ARBA" id="ARBA00022692"/>
    </source>
</evidence>
<evidence type="ECO:0000313" key="14">
    <source>
        <dbReference type="Proteomes" id="UP000002424"/>
    </source>
</evidence>
<dbReference type="SMART" id="SM01049">
    <property type="entry name" value="Cache_2"/>
    <property type="match status" value="1"/>
</dbReference>
<evidence type="ECO:0000256" key="1">
    <source>
        <dbReference type="ARBA" id="ARBA00004651"/>
    </source>
</evidence>
<keyword evidence="5 11" id="KW-1133">Transmembrane helix</keyword>
<dbReference type="eggNOG" id="COG4564">
    <property type="taxonomic scope" value="Bacteria"/>
</dbReference>
<dbReference type="SUPFAM" id="SSF58104">
    <property type="entry name" value="Methyl-accepting chemotaxis protein (MCP) signaling domain"/>
    <property type="match status" value="1"/>
</dbReference>
<dbReference type="GO" id="GO:0005886">
    <property type="term" value="C:plasma membrane"/>
    <property type="evidence" value="ECO:0007669"/>
    <property type="project" value="UniProtKB-SubCell"/>
</dbReference>
<evidence type="ECO:0000256" key="2">
    <source>
        <dbReference type="ARBA" id="ARBA00022475"/>
    </source>
</evidence>
<feature type="transmembrane region" description="Helical" evidence="11">
    <location>
        <begin position="12"/>
        <end position="32"/>
    </location>
</feature>
<feature type="domain" description="Methyl-accepting transducer" evidence="12">
    <location>
        <begin position="270"/>
        <end position="499"/>
    </location>
</feature>
<dbReference type="PANTHER" id="PTHR43531:SF14">
    <property type="entry name" value="METHYL-ACCEPTING CHEMOTAXIS PROTEIN I-RELATED"/>
    <property type="match status" value="1"/>
</dbReference>
<dbReference type="GO" id="GO:0004888">
    <property type="term" value="F:transmembrane signaling receptor activity"/>
    <property type="evidence" value="ECO:0007669"/>
    <property type="project" value="TreeGrafter"/>
</dbReference>
<proteinExistence type="inferred from homology"/>
<keyword evidence="7 9" id="KW-0807">Transducer</keyword>
<evidence type="ECO:0000256" key="8">
    <source>
        <dbReference type="ARBA" id="ARBA00029447"/>
    </source>
</evidence>
<organism evidence="13 14">
    <name type="scientific">Azotobacter vinelandii (strain DJ / ATCC BAA-1303)</name>
    <dbReference type="NCBI Taxonomy" id="322710"/>
    <lineage>
        <taxon>Bacteria</taxon>
        <taxon>Pseudomonadati</taxon>
        <taxon>Pseudomonadota</taxon>
        <taxon>Gammaproteobacteria</taxon>
        <taxon>Pseudomonadales</taxon>
        <taxon>Pseudomonadaceae</taxon>
        <taxon>Azotobacter</taxon>
    </lineage>
</organism>
<dbReference type="eggNOG" id="COG0840">
    <property type="taxonomic scope" value="Bacteria"/>
</dbReference>
<comment type="subcellular location">
    <subcellularLocation>
        <location evidence="1">Cell membrane</location>
        <topology evidence="1">Multi-pass membrane protein</topology>
    </subcellularLocation>
</comment>
<dbReference type="HOGENOM" id="CLU_000445_107_16_6"/>
<evidence type="ECO:0000259" key="12">
    <source>
        <dbReference type="PROSITE" id="PS50111"/>
    </source>
</evidence>
<dbReference type="Gene3D" id="1.10.287.950">
    <property type="entry name" value="Methyl-accepting chemotaxis protein"/>
    <property type="match status" value="1"/>
</dbReference>
<dbReference type="KEGG" id="avn:Avin_24360"/>
<feature type="region of interest" description="Disordered" evidence="10">
    <location>
        <begin position="516"/>
        <end position="544"/>
    </location>
</feature>
<dbReference type="GeneID" id="88185615"/>
<sequence>MGSPTTSQKLWGTLVAAWLAMLVLVILAAWIMRGMMFEERRAKVESQVEIALSALGDVVAQVERGAMSREEGQARAAELVKSMRYDDGRGYFFVFDADMRNIAHPTIEAGARLSEFKDAGGRNLFVGFANAVDQGRGRAYFDYPWRHGGTGELESKSSFIRLFEPWGWYVGSGIYIADIDEMFVKRLIQSLVGLLLAGAALSLAMGWVIRDLMRNLGGDPRYAVEVVGHIADGDLTHAPVLRPGDSDSVLAHTNRMREALAGVIGDIGGSARQVEAEAEAIGAGNAELAARTEQQAAALAETASTMEQLTATVRQNAENAGRASALAENCAASAHKGGGAMQSVVDIMAAIQVSAERMSGIVDTIDSIAFQTNILALNASVEAARAGEQGRGFAVVAGEVRNLASRSAEAAREIKGLIDGAGGQVQAGNQQVRRTGELIQAMVADIGQLNRLIGEISSASAEQSSGIEQVNLAVAQMDQMTQRNAGMVQDSAQATQRLARQSVQLNRHVVRFVIEASQGDPRGRKRSAGEHHQQDRAKAETAWS</sequence>
<evidence type="ECO:0000256" key="10">
    <source>
        <dbReference type="SAM" id="MobiDB-lite"/>
    </source>
</evidence>
<keyword evidence="6 11" id="KW-0472">Membrane</keyword>
<accession>C1DHM8</accession>
<dbReference type="EMBL" id="CP001157">
    <property type="protein sequence ID" value="ACO78623.1"/>
    <property type="molecule type" value="Genomic_DNA"/>
</dbReference>
<evidence type="ECO:0000256" key="9">
    <source>
        <dbReference type="PROSITE-ProRule" id="PRU00284"/>
    </source>
</evidence>
<dbReference type="CDD" id="cd18774">
    <property type="entry name" value="PDC2_HK_sensor"/>
    <property type="match status" value="1"/>
</dbReference>
<feature type="compositionally biased region" description="Basic and acidic residues" evidence="10">
    <location>
        <begin position="527"/>
        <end position="544"/>
    </location>
</feature>
<evidence type="ECO:0000256" key="11">
    <source>
        <dbReference type="SAM" id="Phobius"/>
    </source>
</evidence>
<dbReference type="Proteomes" id="UP000002424">
    <property type="component" value="Chromosome"/>
</dbReference>
<dbReference type="CDD" id="cd11386">
    <property type="entry name" value="MCP_signal"/>
    <property type="match status" value="1"/>
</dbReference>
<keyword evidence="14" id="KW-1185">Reference proteome</keyword>